<reference evidence="2 3" key="1">
    <citation type="submission" date="2018-10" db="EMBL/GenBank/DDBJ databases">
        <title>Pan-genome distribution and transcriptional activeness of fungal secondary metabolism genes in Aspergillus section Fumigati.</title>
        <authorList>
            <person name="Takahashi H."/>
            <person name="Umemura M."/>
            <person name="Ninomiya A."/>
            <person name="Kusuya Y."/>
            <person name="Urayama S."/>
            <person name="Shimizu M."/>
            <person name="Watanabe A."/>
            <person name="Kamei K."/>
            <person name="Yaguchi T."/>
            <person name="Hagiwara D."/>
        </authorList>
    </citation>
    <scope>NUCLEOTIDE SEQUENCE [LARGE SCALE GENOMIC DNA]</scope>
    <source>
        <strain evidence="2 3">IFM 55266</strain>
    </source>
</reference>
<organism evidence="2 3">
    <name type="scientific">Aspergillus pseudoviridinutans</name>
    <dbReference type="NCBI Taxonomy" id="1517512"/>
    <lineage>
        <taxon>Eukaryota</taxon>
        <taxon>Fungi</taxon>
        <taxon>Dikarya</taxon>
        <taxon>Ascomycota</taxon>
        <taxon>Pezizomycotina</taxon>
        <taxon>Eurotiomycetes</taxon>
        <taxon>Eurotiomycetidae</taxon>
        <taxon>Eurotiales</taxon>
        <taxon>Aspergillaceae</taxon>
        <taxon>Aspergillus</taxon>
        <taxon>Aspergillus subgen. Fumigati</taxon>
    </lineage>
</organism>
<dbReference type="OrthoDB" id="4499080at2759"/>
<feature type="region of interest" description="Disordered" evidence="1">
    <location>
        <begin position="1"/>
        <end position="30"/>
    </location>
</feature>
<gene>
    <name evidence="2" type="ORF">Asppvi_007992</name>
</gene>
<protein>
    <submittedName>
        <fullName evidence="2">Uncharacterized protein</fullName>
    </submittedName>
</protein>
<evidence type="ECO:0000313" key="3">
    <source>
        <dbReference type="Proteomes" id="UP001043456"/>
    </source>
</evidence>
<comment type="caution">
    <text evidence="2">The sequence shown here is derived from an EMBL/GenBank/DDBJ whole genome shotgun (WGS) entry which is preliminary data.</text>
</comment>
<feature type="compositionally biased region" description="Basic and acidic residues" evidence="1">
    <location>
        <begin position="144"/>
        <end position="171"/>
    </location>
</feature>
<sequence>MSQEPRAPAPPDEDSTPHPHPTIRLHSTNTNTNVAVAGYTENGNSAQDIHQYPSRRRSLLLSDSEISVLDLGPSLEFEAEEGPLRLREGKHAQRDCRGEDGRCGKGVPLAVPGRQGSIDVSGGGGGGVAVRIISSPLLSPLRTTKKENSGKVRGQESNADKGGEGKSVEEG</sequence>
<accession>A0A9P3EXJ8</accession>
<dbReference type="GeneID" id="67006602"/>
<keyword evidence="3" id="KW-1185">Reference proteome</keyword>
<dbReference type="RefSeq" id="XP_043159809.1">
    <property type="nucleotide sequence ID" value="XM_043303874.1"/>
</dbReference>
<name>A0A9P3EXJ8_9EURO</name>
<evidence type="ECO:0000256" key="1">
    <source>
        <dbReference type="SAM" id="MobiDB-lite"/>
    </source>
</evidence>
<dbReference type="EMBL" id="BHVY01000005">
    <property type="protein sequence ID" value="GIJ89063.1"/>
    <property type="molecule type" value="Genomic_DNA"/>
</dbReference>
<dbReference type="Proteomes" id="UP001043456">
    <property type="component" value="Unassembled WGS sequence"/>
</dbReference>
<evidence type="ECO:0000313" key="2">
    <source>
        <dbReference type="EMBL" id="GIJ89063.1"/>
    </source>
</evidence>
<feature type="region of interest" description="Disordered" evidence="1">
    <location>
        <begin position="137"/>
        <end position="171"/>
    </location>
</feature>
<proteinExistence type="predicted"/>
<dbReference type="AlphaFoldDB" id="A0A9P3EXJ8"/>